<dbReference type="InterPro" id="IPR046341">
    <property type="entry name" value="SET_dom_sf"/>
</dbReference>
<dbReference type="PROSITE" id="PS50280">
    <property type="entry name" value="SET"/>
    <property type="match status" value="1"/>
</dbReference>
<feature type="signal peptide" evidence="1">
    <location>
        <begin position="1"/>
        <end position="23"/>
    </location>
</feature>
<dbReference type="InterPro" id="IPR050869">
    <property type="entry name" value="H3K4_H4K5_MeTrfase"/>
</dbReference>
<keyword evidence="4" id="KW-1185">Reference proteome</keyword>
<dbReference type="EMBL" id="CAUWAG010000007">
    <property type="protein sequence ID" value="CAJ2505179.1"/>
    <property type="molecule type" value="Genomic_DNA"/>
</dbReference>
<dbReference type="SUPFAM" id="SSF82199">
    <property type="entry name" value="SET domain"/>
    <property type="match status" value="1"/>
</dbReference>
<evidence type="ECO:0000313" key="3">
    <source>
        <dbReference type="EMBL" id="CAJ2505179.1"/>
    </source>
</evidence>
<name>A0AAI8VHR0_9PEZI</name>
<feature type="domain" description="SET" evidence="2">
    <location>
        <begin position="76"/>
        <end position="301"/>
    </location>
</feature>
<reference evidence="3" key="1">
    <citation type="submission" date="2023-10" db="EMBL/GenBank/DDBJ databases">
        <authorList>
            <person name="Hackl T."/>
        </authorList>
    </citation>
    <scope>NUCLEOTIDE SEQUENCE</scope>
</reference>
<dbReference type="Proteomes" id="UP001295740">
    <property type="component" value="Unassembled WGS sequence"/>
</dbReference>
<gene>
    <name evidence="3" type="ORF">KHLLAP_LOCUS5647</name>
</gene>
<evidence type="ECO:0000259" key="2">
    <source>
        <dbReference type="PROSITE" id="PS50280"/>
    </source>
</evidence>
<keyword evidence="1" id="KW-0732">Signal</keyword>
<accession>A0AAI8VHR0</accession>
<dbReference type="Pfam" id="PF00856">
    <property type="entry name" value="SET"/>
    <property type="match status" value="1"/>
</dbReference>
<dbReference type="CDD" id="cd20071">
    <property type="entry name" value="SET_SMYD"/>
    <property type="match status" value="1"/>
</dbReference>
<dbReference type="Gene3D" id="2.170.270.10">
    <property type="entry name" value="SET domain"/>
    <property type="match status" value="1"/>
</dbReference>
<dbReference type="AlphaFoldDB" id="A0AAI8VHR0"/>
<dbReference type="InterPro" id="IPR001214">
    <property type="entry name" value="SET_dom"/>
</dbReference>
<dbReference type="PANTHER" id="PTHR12197">
    <property type="entry name" value="HISTONE-LYSINE N-METHYLTRANSFERASE SMYD"/>
    <property type="match status" value="1"/>
</dbReference>
<feature type="chain" id="PRO_5042479426" evidence="1">
    <location>
        <begin position="24"/>
        <end position="434"/>
    </location>
</feature>
<organism evidence="3 4">
    <name type="scientific">Anthostomella pinea</name>
    <dbReference type="NCBI Taxonomy" id="933095"/>
    <lineage>
        <taxon>Eukaryota</taxon>
        <taxon>Fungi</taxon>
        <taxon>Dikarya</taxon>
        <taxon>Ascomycota</taxon>
        <taxon>Pezizomycotina</taxon>
        <taxon>Sordariomycetes</taxon>
        <taxon>Xylariomycetidae</taxon>
        <taxon>Xylariales</taxon>
        <taxon>Xylariaceae</taxon>
        <taxon>Anthostomella</taxon>
    </lineage>
</organism>
<evidence type="ECO:0000256" key="1">
    <source>
        <dbReference type="SAM" id="SignalP"/>
    </source>
</evidence>
<proteinExistence type="predicted"/>
<comment type="caution">
    <text evidence="3">The sequence shown here is derived from an EMBL/GenBank/DDBJ whole genome shotgun (WGS) entry which is preliminary data.</text>
</comment>
<evidence type="ECO:0000313" key="4">
    <source>
        <dbReference type="Proteomes" id="UP001295740"/>
    </source>
</evidence>
<sequence>MVATRAILSKLAILAVLPALVHSEKNPDVPDTGYVYWKESSDCTGEVVNVLGLFTDICDTVPEDAKSAQANLVDGCKFYLFKSEDDCSAGYQKLWKSKQLEEGHEGVVGIWGPGSMCANVEDKDYTWAVYCPPAVAEVEPREQPECVEGAIHSRHTPWDAHSPRNAILQCPNLDWVAWQNSCYYLMTQFDALSTAFKAKVLQLYAYVPVSKEALVARMVDTVMYSQTTNPSSREDYIKLNFIMKTNCFIVDGFCGLWLDLARANHSCCSNGIAHSEPNSAVKYIRARRDIKKGEEITIEYMLPTTSNRAAVMRENWGFECKCPVCNTNDPSMDKATRDKYEEMFAQARENDKALFEGQPSTSAQKLRRHKLRLEAEEFLGPSVALCNELGDGIRLVLGNQQKMREGAAALYKMICICDGPEDVNAATLKKNFGL</sequence>
<protein>
    <submittedName>
        <fullName evidence="3">Uu.00g125730.m01.CDS01</fullName>
    </submittedName>
</protein>